<gene>
    <name evidence="1" type="ORF">ABVQ20_35315</name>
</gene>
<accession>A0ABV2DQ59</accession>
<organism evidence="1 2">
    <name type="scientific">Mesorhizobium shangrilense</name>
    <dbReference type="NCBI Taxonomy" id="460060"/>
    <lineage>
        <taxon>Bacteria</taxon>
        <taxon>Pseudomonadati</taxon>
        <taxon>Pseudomonadota</taxon>
        <taxon>Alphaproteobacteria</taxon>
        <taxon>Hyphomicrobiales</taxon>
        <taxon>Phyllobacteriaceae</taxon>
        <taxon>Mesorhizobium</taxon>
    </lineage>
</organism>
<sequence>MKLPHLVGQRFEELATLTAPAGAFALEGKASAAALSAFRTHEGLRTSLGHGVGKVVLDQRGGWLLVLRTLAFRSKQPQRTVLVIEENEAEETVKSLQAAGQRLLSELGNLRHALGPS</sequence>
<keyword evidence="2" id="KW-1185">Reference proteome</keyword>
<proteinExistence type="predicted"/>
<name>A0ABV2DQ59_9HYPH</name>
<protein>
    <submittedName>
        <fullName evidence="1">Uncharacterized protein</fullName>
    </submittedName>
</protein>
<reference evidence="1 2" key="1">
    <citation type="submission" date="2024-06" db="EMBL/GenBank/DDBJ databases">
        <authorList>
            <person name="Kim D.-U."/>
        </authorList>
    </citation>
    <scope>NUCLEOTIDE SEQUENCE [LARGE SCALE GENOMIC DNA]</scope>
    <source>
        <strain evidence="1 2">KACC15460</strain>
    </source>
</reference>
<comment type="caution">
    <text evidence="1">The sequence shown here is derived from an EMBL/GenBank/DDBJ whole genome shotgun (WGS) entry which is preliminary data.</text>
</comment>
<evidence type="ECO:0000313" key="1">
    <source>
        <dbReference type="EMBL" id="MET2832227.1"/>
    </source>
</evidence>
<dbReference type="EMBL" id="JBEWSZ010000008">
    <property type="protein sequence ID" value="MET2832227.1"/>
    <property type="molecule type" value="Genomic_DNA"/>
</dbReference>
<evidence type="ECO:0000313" key="2">
    <source>
        <dbReference type="Proteomes" id="UP001548832"/>
    </source>
</evidence>
<dbReference type="Proteomes" id="UP001548832">
    <property type="component" value="Unassembled WGS sequence"/>
</dbReference>
<dbReference type="RefSeq" id="WP_354464450.1">
    <property type="nucleotide sequence ID" value="NZ_JBEWSZ010000008.1"/>
</dbReference>